<dbReference type="Proteomes" id="UP000095517">
    <property type="component" value="Unassembled WGS sequence"/>
</dbReference>
<sequence>MDYSNSSAAIYKINGYVEKINIQLKNIITILKENGNDINYDSAIKISKFLPSCVDYYEQITNILSTMPEYAQFTVKMDNNVNRWDGQSVSLMDWITAFEISLSQLIEEVEKVTR</sequence>
<gene>
    <name evidence="1" type="ORF">ERS852397_02737</name>
</gene>
<organism evidence="1 2">
    <name type="scientific">Bacteroides finegoldii</name>
    <dbReference type="NCBI Taxonomy" id="338188"/>
    <lineage>
        <taxon>Bacteria</taxon>
        <taxon>Pseudomonadati</taxon>
        <taxon>Bacteroidota</taxon>
        <taxon>Bacteroidia</taxon>
        <taxon>Bacteroidales</taxon>
        <taxon>Bacteroidaceae</taxon>
        <taxon>Bacteroides</taxon>
    </lineage>
</organism>
<dbReference type="AlphaFoldDB" id="A0A174HLR8"/>
<evidence type="ECO:0000313" key="2">
    <source>
        <dbReference type="Proteomes" id="UP000095517"/>
    </source>
</evidence>
<dbReference type="STRING" id="338188.ERS852397_02737"/>
<reference evidence="1 2" key="1">
    <citation type="submission" date="2015-09" db="EMBL/GenBank/DDBJ databases">
        <authorList>
            <consortium name="Pathogen Informatics"/>
        </authorList>
    </citation>
    <scope>NUCLEOTIDE SEQUENCE [LARGE SCALE GENOMIC DNA]</scope>
    <source>
        <strain evidence="1 2">2789STDY5608840</strain>
    </source>
</reference>
<name>A0A174HLR8_9BACE</name>
<proteinExistence type="predicted"/>
<accession>A0A174HLR8</accession>
<dbReference type="EMBL" id="CYZH01000015">
    <property type="protein sequence ID" value="CUO75903.1"/>
    <property type="molecule type" value="Genomic_DNA"/>
</dbReference>
<evidence type="ECO:0000313" key="1">
    <source>
        <dbReference type="EMBL" id="CUO75903.1"/>
    </source>
</evidence>
<protein>
    <submittedName>
        <fullName evidence="1">Uncharacterized protein</fullName>
    </submittedName>
</protein>
<dbReference type="RefSeq" id="WP_055279367.1">
    <property type="nucleotide sequence ID" value="NZ_CABIXA010000015.1"/>
</dbReference>